<comment type="caution">
    <text evidence="15">The sequence shown here is derived from an EMBL/GenBank/DDBJ whole genome shotgun (WGS) entry which is preliminary data.</text>
</comment>
<dbReference type="PRINTS" id="PR00762">
    <property type="entry name" value="CLCHANNEL"/>
</dbReference>
<keyword evidence="16" id="KW-1185">Reference proteome</keyword>
<feature type="transmembrane region" description="Helical" evidence="12">
    <location>
        <begin position="157"/>
        <end position="178"/>
    </location>
</feature>
<dbReference type="InterPro" id="IPR000644">
    <property type="entry name" value="CBS_dom"/>
</dbReference>
<dbReference type="InterPro" id="IPR046342">
    <property type="entry name" value="CBS_dom_sf"/>
</dbReference>
<dbReference type="InParanoid" id="A0A2P5AZ95"/>
<dbReference type="OrthoDB" id="4564at2759"/>
<dbReference type="FunCoup" id="A0A2P5AZ95">
    <property type="interactions" value="389"/>
</dbReference>
<evidence type="ECO:0000313" key="16">
    <source>
        <dbReference type="Proteomes" id="UP000237000"/>
    </source>
</evidence>
<dbReference type="FunFam" id="3.10.580.10:FF:000066">
    <property type="entry name" value="Chloride channel protein"/>
    <property type="match status" value="1"/>
</dbReference>
<evidence type="ECO:0000256" key="11">
    <source>
        <dbReference type="PROSITE-ProRule" id="PRU00703"/>
    </source>
</evidence>
<gene>
    <name evidence="15" type="ORF">TorRG33x02_337160</name>
</gene>
<dbReference type="PANTHER" id="PTHR43427:SF6">
    <property type="entry name" value="CHLORIDE CHANNEL PROTEIN CLC-E"/>
    <property type="match status" value="1"/>
</dbReference>
<evidence type="ECO:0000256" key="7">
    <source>
        <dbReference type="ARBA" id="ARBA00023136"/>
    </source>
</evidence>
<evidence type="ECO:0000256" key="10">
    <source>
        <dbReference type="ARBA" id="ARBA00023303"/>
    </source>
</evidence>
<feature type="region of interest" description="Disordered" evidence="13">
    <location>
        <begin position="69"/>
        <end position="104"/>
    </location>
</feature>
<dbReference type="Pfam" id="PF00654">
    <property type="entry name" value="Voltage_CLC"/>
    <property type="match status" value="1"/>
</dbReference>
<keyword evidence="5 12" id="KW-1133">Transmembrane helix</keyword>
<organism evidence="15 16">
    <name type="scientific">Trema orientale</name>
    <name type="common">Charcoal tree</name>
    <name type="synonym">Celtis orientalis</name>
    <dbReference type="NCBI Taxonomy" id="63057"/>
    <lineage>
        <taxon>Eukaryota</taxon>
        <taxon>Viridiplantae</taxon>
        <taxon>Streptophyta</taxon>
        <taxon>Embryophyta</taxon>
        <taxon>Tracheophyta</taxon>
        <taxon>Spermatophyta</taxon>
        <taxon>Magnoliopsida</taxon>
        <taxon>eudicotyledons</taxon>
        <taxon>Gunneridae</taxon>
        <taxon>Pentapetalae</taxon>
        <taxon>rosids</taxon>
        <taxon>fabids</taxon>
        <taxon>Rosales</taxon>
        <taxon>Cannabaceae</taxon>
        <taxon>Trema</taxon>
    </lineage>
</organism>
<feature type="domain" description="CBS" evidence="14">
    <location>
        <begin position="627"/>
        <end position="683"/>
    </location>
</feature>
<feature type="transmembrane region" description="Helical" evidence="12">
    <location>
        <begin position="107"/>
        <end position="126"/>
    </location>
</feature>
<keyword evidence="11" id="KW-0129">CBS domain</keyword>
<dbReference type="CDD" id="cd00400">
    <property type="entry name" value="Voltage_gated_ClC"/>
    <property type="match status" value="1"/>
</dbReference>
<comment type="caution">
    <text evidence="12">Lacks conserved residue(s) required for the propagation of feature annotation.</text>
</comment>
<evidence type="ECO:0000313" key="15">
    <source>
        <dbReference type="EMBL" id="PON41880.1"/>
    </source>
</evidence>
<comment type="similarity">
    <text evidence="2 12">Belongs to the chloride channel (TC 2.A.49) family.</text>
</comment>
<dbReference type="InterPro" id="IPR014743">
    <property type="entry name" value="Cl-channel_core"/>
</dbReference>
<dbReference type="PROSITE" id="PS51371">
    <property type="entry name" value="CBS"/>
    <property type="match status" value="1"/>
</dbReference>
<protein>
    <recommendedName>
        <fullName evidence="12">Chloride channel protein</fullName>
    </recommendedName>
</protein>
<feature type="transmembrane region" description="Helical" evidence="12">
    <location>
        <begin position="262"/>
        <end position="288"/>
    </location>
</feature>
<keyword evidence="7 12" id="KW-0472">Membrane</keyword>
<dbReference type="CDD" id="cd04592">
    <property type="entry name" value="CBS_pair_voltage-gated_CLC_euk_bac"/>
    <property type="match status" value="1"/>
</dbReference>
<feature type="transmembrane region" description="Helical" evidence="12">
    <location>
        <begin position="497"/>
        <end position="521"/>
    </location>
</feature>
<name>A0A2P5AZ95_TREOI</name>
<sequence length="767" mass="83213">MRALELPWRLPNYQLYTPLSSPLPLTLPPSFWIKSSQLQSFPVKRNLEVFSSSPNIKLGIVLRPPFALSNTPPFETQLEQEKEEEEEEEEDEEEGPSNDNGGNGNSTIILSSCLVGLLTGIGVVLFNNGVHEIRDLFWDGIPYRGASWVREEPIQDIWKRVILVPASGGLIVGVLNVIRTALDDDPRRNGRSGDRFEGTGLPTSVLDGLRAASRPFLKAVAACVTLGTGNSLGPEGPSVEIGTSIAKGVGTLLDDKRSNRKLSLVAAGSAAGIASGFNAAVAGCFFAVESVLWPSPTDPSSLALTNTTSMVILSAVIGSVVSEVGLGSEPAFKVPDYDFRSPTELPLYLLLGVLCGLVSLALSKCTSYMLAIFDDIHRTTGVPKALFPPLGGLAVGLIALAYPEILYWGFENVDILLESRPFVKGPSADLLLQLIAVKILTTSLCRASGLVGGYYAPSLFIGAATGMAYGKIISFAVDQPSPILDLSILEVASPQAYGLVGMAATLAGVCQVPLTAVLLLFELTQDYRIVLPLLAAVGLSSWITSGQTRRREVQGKRKLKQEKTRDVVEPYMLPSSASGLPSNYARIEKESTTNDLCEIESSLCIEDSDTETETENLETKIFVSEAMRTRYVTVMMNTLLTEALTLMLTEKQPCAMIVDDDNILIGFLTLTDIQDFSKYAKSRSRRSKELLVSEMCSLDGEKCRVPWAATPSMDLLYVQIIMNKRGMNQVPVVTEQFEDQQGHLVGLLDRESISLTRRALATREFLC</sequence>
<feature type="transmembrane region" description="Helical" evidence="12">
    <location>
        <begin position="390"/>
        <end position="410"/>
    </location>
</feature>
<dbReference type="PANTHER" id="PTHR43427">
    <property type="entry name" value="CHLORIDE CHANNEL PROTEIN CLC-E"/>
    <property type="match status" value="1"/>
</dbReference>
<dbReference type="GO" id="GO:0005254">
    <property type="term" value="F:chloride channel activity"/>
    <property type="evidence" value="ECO:0007669"/>
    <property type="project" value="UniProtKB-UniRule"/>
</dbReference>
<evidence type="ECO:0000256" key="8">
    <source>
        <dbReference type="ARBA" id="ARBA00023173"/>
    </source>
</evidence>
<keyword evidence="9 12" id="KW-0868">Chloride</keyword>
<keyword evidence="6 12" id="KW-0406">Ion transport</keyword>
<accession>A0A2P5AZ95</accession>
<feature type="transmembrane region" description="Helical" evidence="12">
    <location>
        <begin position="347"/>
        <end position="370"/>
    </location>
</feature>
<comment type="subcellular location">
    <subcellularLocation>
        <location evidence="1 12">Membrane</location>
        <topology evidence="1 12">Multi-pass membrane protein</topology>
    </subcellularLocation>
</comment>
<evidence type="ECO:0000256" key="3">
    <source>
        <dbReference type="ARBA" id="ARBA00022448"/>
    </source>
</evidence>
<feature type="compositionally biased region" description="Acidic residues" evidence="13">
    <location>
        <begin position="81"/>
        <end position="96"/>
    </location>
</feature>
<dbReference type="Gene3D" id="3.10.580.10">
    <property type="entry name" value="CBS-domain"/>
    <property type="match status" value="1"/>
</dbReference>
<evidence type="ECO:0000256" key="6">
    <source>
        <dbReference type="ARBA" id="ARBA00023065"/>
    </source>
</evidence>
<dbReference type="Pfam" id="PF00571">
    <property type="entry name" value="CBS"/>
    <property type="match status" value="1"/>
</dbReference>
<dbReference type="Gene3D" id="1.10.3080.10">
    <property type="entry name" value="Clc chloride channel"/>
    <property type="match status" value="1"/>
</dbReference>
<proteinExistence type="inferred from homology"/>
<dbReference type="GO" id="GO:0009535">
    <property type="term" value="C:chloroplast thylakoid membrane"/>
    <property type="evidence" value="ECO:0007669"/>
    <property type="project" value="TreeGrafter"/>
</dbReference>
<dbReference type="SUPFAM" id="SSF81340">
    <property type="entry name" value="Clc chloride channel"/>
    <property type="match status" value="1"/>
</dbReference>
<keyword evidence="4 12" id="KW-0812">Transmembrane</keyword>
<evidence type="ECO:0000256" key="9">
    <source>
        <dbReference type="ARBA" id="ARBA00023214"/>
    </source>
</evidence>
<dbReference type="EMBL" id="JXTC01000649">
    <property type="protein sequence ID" value="PON41880.1"/>
    <property type="molecule type" value="Genomic_DNA"/>
</dbReference>
<dbReference type="SUPFAM" id="SSF54631">
    <property type="entry name" value="CBS-domain pair"/>
    <property type="match status" value="1"/>
</dbReference>
<dbReference type="AlphaFoldDB" id="A0A2P5AZ95"/>
<dbReference type="InterPro" id="IPR001807">
    <property type="entry name" value="ClC"/>
</dbReference>
<evidence type="ECO:0000256" key="5">
    <source>
        <dbReference type="ARBA" id="ARBA00022989"/>
    </source>
</evidence>
<dbReference type="Proteomes" id="UP000237000">
    <property type="component" value="Unassembled WGS sequence"/>
</dbReference>
<dbReference type="InterPro" id="IPR050368">
    <property type="entry name" value="ClC-type_chloride_channel"/>
</dbReference>
<evidence type="ECO:0000256" key="2">
    <source>
        <dbReference type="ARBA" id="ARBA00009476"/>
    </source>
</evidence>
<keyword evidence="8" id="KW-0869">Chloride channel</keyword>
<dbReference type="GO" id="GO:0034707">
    <property type="term" value="C:chloride channel complex"/>
    <property type="evidence" value="ECO:0007669"/>
    <property type="project" value="UniProtKB-KW"/>
</dbReference>
<feature type="transmembrane region" description="Helical" evidence="12">
    <location>
        <begin position="308"/>
        <end position="326"/>
    </location>
</feature>
<dbReference type="STRING" id="63057.A0A2P5AZ95"/>
<feature type="transmembrane region" description="Helical" evidence="12">
    <location>
        <begin position="455"/>
        <end position="477"/>
    </location>
</feature>
<dbReference type="SMART" id="SM00116">
    <property type="entry name" value="CBS"/>
    <property type="match status" value="2"/>
</dbReference>
<reference evidence="16" key="1">
    <citation type="submission" date="2016-06" db="EMBL/GenBank/DDBJ databases">
        <title>Parallel loss of symbiosis genes in relatives of nitrogen-fixing non-legume Parasponia.</title>
        <authorList>
            <person name="Van Velzen R."/>
            <person name="Holmer R."/>
            <person name="Bu F."/>
            <person name="Rutten L."/>
            <person name="Van Zeijl A."/>
            <person name="Liu W."/>
            <person name="Santuari L."/>
            <person name="Cao Q."/>
            <person name="Sharma T."/>
            <person name="Shen D."/>
            <person name="Roswanjaya Y."/>
            <person name="Wardhani T."/>
            <person name="Kalhor M.S."/>
            <person name="Jansen J."/>
            <person name="Van den Hoogen J."/>
            <person name="Gungor B."/>
            <person name="Hartog M."/>
            <person name="Hontelez J."/>
            <person name="Verver J."/>
            <person name="Yang W.-C."/>
            <person name="Schijlen E."/>
            <person name="Repin R."/>
            <person name="Schilthuizen M."/>
            <person name="Schranz E."/>
            <person name="Heidstra R."/>
            <person name="Miyata K."/>
            <person name="Fedorova E."/>
            <person name="Kohlen W."/>
            <person name="Bisseling T."/>
            <person name="Smit S."/>
            <person name="Geurts R."/>
        </authorList>
    </citation>
    <scope>NUCLEOTIDE SEQUENCE [LARGE SCALE GENOMIC DNA]</scope>
    <source>
        <strain evidence="16">cv. RG33-2</strain>
    </source>
</reference>
<evidence type="ECO:0000256" key="4">
    <source>
        <dbReference type="ARBA" id="ARBA00022692"/>
    </source>
</evidence>
<keyword evidence="10" id="KW-0407">Ion channel</keyword>
<keyword evidence="3 12" id="KW-0813">Transport</keyword>
<evidence type="ECO:0000256" key="13">
    <source>
        <dbReference type="SAM" id="MobiDB-lite"/>
    </source>
</evidence>
<evidence type="ECO:0000259" key="14">
    <source>
        <dbReference type="PROSITE" id="PS51371"/>
    </source>
</evidence>
<evidence type="ECO:0000256" key="1">
    <source>
        <dbReference type="ARBA" id="ARBA00004141"/>
    </source>
</evidence>
<evidence type="ECO:0000256" key="12">
    <source>
        <dbReference type="RuleBase" id="RU361221"/>
    </source>
</evidence>